<dbReference type="AlphaFoldDB" id="A0AAU9V7R4"/>
<dbReference type="EMBL" id="CAKOGL010000030">
    <property type="protein sequence ID" value="CAH2107322.1"/>
    <property type="molecule type" value="Genomic_DNA"/>
</dbReference>
<reference evidence="1" key="1">
    <citation type="submission" date="2022-03" db="EMBL/GenBank/DDBJ databases">
        <authorList>
            <person name="Tunstrom K."/>
        </authorList>
    </citation>
    <scope>NUCLEOTIDE SEQUENCE</scope>
</reference>
<accession>A0AAU9V7R4</accession>
<sequence>MYMKRQFIPNPLNTRNVNVVRHHTAIHDRVEQFLSSPIPLLQGDVLISLSELRKSVFQLPKRKAPGLGEVTNATFKYRQTVRASPAVSCCLSSGFTAVTPRYKMRRSLIVYSIPDSGLK</sequence>
<dbReference type="Proteomes" id="UP001153954">
    <property type="component" value="Unassembled WGS sequence"/>
</dbReference>
<gene>
    <name evidence="1" type="ORF">EEDITHA_LOCUS21368</name>
</gene>
<evidence type="ECO:0000313" key="1">
    <source>
        <dbReference type="EMBL" id="CAH2107322.1"/>
    </source>
</evidence>
<organism evidence="1 2">
    <name type="scientific">Euphydryas editha</name>
    <name type="common">Edith's checkerspot</name>
    <dbReference type="NCBI Taxonomy" id="104508"/>
    <lineage>
        <taxon>Eukaryota</taxon>
        <taxon>Metazoa</taxon>
        <taxon>Ecdysozoa</taxon>
        <taxon>Arthropoda</taxon>
        <taxon>Hexapoda</taxon>
        <taxon>Insecta</taxon>
        <taxon>Pterygota</taxon>
        <taxon>Neoptera</taxon>
        <taxon>Endopterygota</taxon>
        <taxon>Lepidoptera</taxon>
        <taxon>Glossata</taxon>
        <taxon>Ditrysia</taxon>
        <taxon>Papilionoidea</taxon>
        <taxon>Nymphalidae</taxon>
        <taxon>Nymphalinae</taxon>
        <taxon>Euphydryas</taxon>
    </lineage>
</organism>
<comment type="caution">
    <text evidence="1">The sequence shown here is derived from an EMBL/GenBank/DDBJ whole genome shotgun (WGS) entry which is preliminary data.</text>
</comment>
<evidence type="ECO:0000313" key="2">
    <source>
        <dbReference type="Proteomes" id="UP001153954"/>
    </source>
</evidence>
<protein>
    <submittedName>
        <fullName evidence="1">Uncharacterized protein</fullName>
    </submittedName>
</protein>
<keyword evidence="2" id="KW-1185">Reference proteome</keyword>
<name>A0AAU9V7R4_EUPED</name>
<proteinExistence type="predicted"/>